<protein>
    <submittedName>
        <fullName evidence="1">Uncharacterized protein</fullName>
    </submittedName>
</protein>
<accession>W5STI6</accession>
<dbReference type="Proteomes" id="UP000019262">
    <property type="component" value="Chromosome"/>
</dbReference>
<gene>
    <name evidence="1" type="ORF">BAN_0078000</name>
</gene>
<proteinExistence type="predicted"/>
<sequence length="133" mass="16049">MIRFIFILKDIKMSNKTIAELYSMCISFREKEKASNLILNCTDSKDKWIRYCVGLNAIAEKEYAKLSDEISFLKNHFLRDPVFTVYFYYIFKKSNLGCLLIKENRLKIRDKYFKYKDRLNINHTRLLNSNLFF</sequence>
<evidence type="ECO:0000313" key="2">
    <source>
        <dbReference type="Proteomes" id="UP000019262"/>
    </source>
</evidence>
<name>W5STI6_BORAN</name>
<dbReference type="PATRIC" id="fig|1313293.3.peg.381"/>
<organism evidence="1 2">
    <name type="scientific">Borrelia anserina BA2</name>
    <dbReference type="NCBI Taxonomy" id="1313293"/>
    <lineage>
        <taxon>Bacteria</taxon>
        <taxon>Pseudomonadati</taxon>
        <taxon>Spirochaetota</taxon>
        <taxon>Spirochaetia</taxon>
        <taxon>Spirochaetales</taxon>
        <taxon>Borreliaceae</taxon>
        <taxon>Borrelia</taxon>
    </lineage>
</organism>
<evidence type="ECO:0000313" key="1">
    <source>
        <dbReference type="EMBL" id="AHH08341.1"/>
    </source>
</evidence>
<dbReference type="HOGENOM" id="CLU_072006_1_0_12"/>
<dbReference type="AlphaFoldDB" id="W5STI6"/>
<dbReference type="EMBL" id="CP005829">
    <property type="protein sequence ID" value="AHH08341.1"/>
    <property type="molecule type" value="Genomic_DNA"/>
</dbReference>
<reference evidence="1 2" key="1">
    <citation type="submission" date="2013-04" db="EMBL/GenBank/DDBJ databases">
        <title>Comparative Genomics of Relapsing Fever Spirochetes.</title>
        <authorList>
            <person name="Schwan T.G."/>
            <person name="Raffel S.J."/>
            <person name="Porcella S.F."/>
            <person name="Martens C.A."/>
            <person name="Bruno D.P."/>
            <person name="Rickefs S.M."/>
            <person name="Barbian K.B."/>
        </authorList>
    </citation>
    <scope>NUCLEOTIDE SEQUENCE [LARGE SCALE GENOMIC DNA]</scope>
    <source>
        <strain evidence="1 2">BA2</strain>
    </source>
</reference>